<sequence>MISILCCVNILKIIFEFDSACLMYNRDSSKIL</sequence>
<dbReference type="AlphaFoldDB" id="A0A2P2QYD4"/>
<dbReference type="EMBL" id="GGEC01091552">
    <property type="protein sequence ID" value="MBX72036.1"/>
    <property type="molecule type" value="Transcribed_RNA"/>
</dbReference>
<reference evidence="1" key="1">
    <citation type="submission" date="2018-02" db="EMBL/GenBank/DDBJ databases">
        <title>Rhizophora mucronata_Transcriptome.</title>
        <authorList>
            <person name="Meera S.P."/>
            <person name="Sreeshan A."/>
            <person name="Augustine A."/>
        </authorList>
    </citation>
    <scope>NUCLEOTIDE SEQUENCE</scope>
    <source>
        <tissue evidence="1">Leaf</tissue>
    </source>
</reference>
<organism evidence="1">
    <name type="scientific">Rhizophora mucronata</name>
    <name type="common">Asiatic mangrove</name>
    <dbReference type="NCBI Taxonomy" id="61149"/>
    <lineage>
        <taxon>Eukaryota</taxon>
        <taxon>Viridiplantae</taxon>
        <taxon>Streptophyta</taxon>
        <taxon>Embryophyta</taxon>
        <taxon>Tracheophyta</taxon>
        <taxon>Spermatophyta</taxon>
        <taxon>Magnoliopsida</taxon>
        <taxon>eudicotyledons</taxon>
        <taxon>Gunneridae</taxon>
        <taxon>Pentapetalae</taxon>
        <taxon>rosids</taxon>
        <taxon>fabids</taxon>
        <taxon>Malpighiales</taxon>
        <taxon>Rhizophoraceae</taxon>
        <taxon>Rhizophora</taxon>
    </lineage>
</organism>
<accession>A0A2P2QYD4</accession>
<evidence type="ECO:0000313" key="1">
    <source>
        <dbReference type="EMBL" id="MBX72036.1"/>
    </source>
</evidence>
<protein>
    <submittedName>
        <fullName evidence="1">Uncharacterized protein</fullName>
    </submittedName>
</protein>
<name>A0A2P2QYD4_RHIMU</name>
<proteinExistence type="predicted"/>